<evidence type="ECO:0000256" key="2">
    <source>
        <dbReference type="SAM" id="Phobius"/>
    </source>
</evidence>
<dbReference type="EMBL" id="JARACI010001202">
    <property type="protein sequence ID" value="MDD9208243.1"/>
    <property type="molecule type" value="Genomic_DNA"/>
</dbReference>
<comment type="caution">
    <text evidence="3">The sequence shown here is derived from an EMBL/GenBank/DDBJ whole genome shotgun (WGS) entry which is preliminary data.</text>
</comment>
<evidence type="ECO:0008006" key="5">
    <source>
        <dbReference type="Google" id="ProtNLM"/>
    </source>
</evidence>
<feature type="compositionally biased region" description="Low complexity" evidence="1">
    <location>
        <begin position="669"/>
        <end position="679"/>
    </location>
</feature>
<feature type="region of interest" description="Disordered" evidence="1">
    <location>
        <begin position="214"/>
        <end position="237"/>
    </location>
</feature>
<gene>
    <name evidence="3" type="ORF">PU560_17505</name>
</gene>
<name>A0ABT5U2U8_9MICO</name>
<dbReference type="SUPFAM" id="SSF82171">
    <property type="entry name" value="DPP6 N-terminal domain-like"/>
    <property type="match status" value="1"/>
</dbReference>
<sequence>MSAVDVVLLSAGSADDRVAGSLQRAMERLARPWYRRRVLSVTRDHDGDGSGGGPLPAARWLVLLAGPETARSPRVGELIHQWVKAKGAANVLVVVTAGTWVWDQSTGQVDVAASSAAHPRLAEVFDEEPRHMDLSWARGVPLSARDPRLRESAAEIVAPVHGLTKDELVGEDVRQQARTMRRVRMTAASLAALTVVAVGAGTVAVSAAAEARRQEEHASEQRAVAEEQREVAEERRREADSRRLAAMSGRLQSQDGALARLLAVQAADLAPTAEAEDAVARAAQVADAWTTTGQTGARARLIGHETRPVAAAFAPDAARVATLDERSVLRVWTVSEPASPVQVTGVSGESVAFSRDGSLVAVPTGAQVLIYRPDGTRVGAVAAGGTVVAPYGDAGFVVAGPASVSLLDVGGVTATVTTDEVRLPGVPTFVGSSADGSVIVVADAAGEVRRLDPGLAVTSSWRFTVAEDQSGEADQHGVLALSEDGESVVLGPDNDTVRGPTMGPAGPDPGDNAVAGVYRSEDGTALRAVTDPTGYLPLPAPSAAFLPGGDEVLAVSPGGLESPPSLASTDPDLPLSGIPLPPRADLIAVSPDASLLLLAGEDGAATLLDMPGDEGGDPAASVRDRACRLAGRNLSLAEWQTYLPGRDYAAACAGFDSPYEPGARTVLAPAEAPSADGPGADPGDGPGADPGDGPGAASGLDGVDLANSTYDLACFMDEEQLVDGRASEAGFGTLVELVQEHREDMDGDGVTDAVLVFRCTGLAFVNEQVLVVDGGSSGSVTALGEVLIVDSVVAVDPGEVVSQSHGGAESSTWVLADGAWREVP</sequence>
<keyword evidence="2" id="KW-0472">Membrane</keyword>
<keyword evidence="2" id="KW-1133">Transmembrane helix</keyword>
<evidence type="ECO:0000256" key="1">
    <source>
        <dbReference type="SAM" id="MobiDB-lite"/>
    </source>
</evidence>
<evidence type="ECO:0000313" key="3">
    <source>
        <dbReference type="EMBL" id="MDD9208243.1"/>
    </source>
</evidence>
<protein>
    <recommendedName>
        <fullName evidence="5">WD40 repeat domain-containing protein</fullName>
    </recommendedName>
</protein>
<dbReference type="Gene3D" id="2.130.10.10">
    <property type="entry name" value="YVTN repeat-like/Quinoprotein amine dehydrogenase"/>
    <property type="match status" value="1"/>
</dbReference>
<dbReference type="InterPro" id="IPR015943">
    <property type="entry name" value="WD40/YVTN_repeat-like_dom_sf"/>
</dbReference>
<feature type="transmembrane region" description="Helical" evidence="2">
    <location>
        <begin position="187"/>
        <end position="209"/>
    </location>
</feature>
<organism evidence="3 4">
    <name type="scientific">Georgenia halotolerans</name>
    <dbReference type="NCBI Taxonomy" id="3028317"/>
    <lineage>
        <taxon>Bacteria</taxon>
        <taxon>Bacillati</taxon>
        <taxon>Actinomycetota</taxon>
        <taxon>Actinomycetes</taxon>
        <taxon>Micrococcales</taxon>
        <taxon>Bogoriellaceae</taxon>
        <taxon>Georgenia</taxon>
    </lineage>
</organism>
<evidence type="ECO:0000313" key="4">
    <source>
        <dbReference type="Proteomes" id="UP001165561"/>
    </source>
</evidence>
<keyword evidence="2" id="KW-0812">Transmembrane</keyword>
<dbReference type="Proteomes" id="UP001165561">
    <property type="component" value="Unassembled WGS sequence"/>
</dbReference>
<keyword evidence="4" id="KW-1185">Reference proteome</keyword>
<reference evidence="3" key="1">
    <citation type="submission" date="2023-02" db="EMBL/GenBank/DDBJ databases">
        <title>Georgenia sp.10Sc9-8, isolated from a soil sample collected from the Taklamakan desert.</title>
        <authorList>
            <person name="Liu S."/>
        </authorList>
    </citation>
    <scope>NUCLEOTIDE SEQUENCE</scope>
    <source>
        <strain evidence="3">10Sc9-8</strain>
    </source>
</reference>
<accession>A0ABT5U2U8</accession>
<proteinExistence type="predicted"/>
<feature type="region of interest" description="Disordered" evidence="1">
    <location>
        <begin position="669"/>
        <end position="701"/>
    </location>
</feature>
<feature type="compositionally biased region" description="Gly residues" evidence="1">
    <location>
        <begin position="680"/>
        <end position="696"/>
    </location>
</feature>